<dbReference type="RefSeq" id="XP_009550254.1">
    <property type="nucleotide sequence ID" value="XM_009551959.1"/>
</dbReference>
<gene>
    <name evidence="2" type="ORF">HETIRDRAFT_120129</name>
</gene>
<dbReference type="HOGENOM" id="CLU_1299866_0_0_1"/>
<proteinExistence type="predicted"/>
<evidence type="ECO:0000313" key="2">
    <source>
        <dbReference type="EMBL" id="ETW78269.1"/>
    </source>
</evidence>
<dbReference type="GeneID" id="20666678"/>
<dbReference type="KEGG" id="hir:HETIRDRAFT_120129"/>
<dbReference type="AlphaFoldDB" id="W4JXT1"/>
<dbReference type="InParanoid" id="W4JXT1"/>
<protein>
    <submittedName>
        <fullName evidence="2">Uncharacterized protein</fullName>
    </submittedName>
</protein>
<organism evidence="2 3">
    <name type="scientific">Heterobasidion irregulare (strain TC 32-1)</name>
    <dbReference type="NCBI Taxonomy" id="747525"/>
    <lineage>
        <taxon>Eukaryota</taxon>
        <taxon>Fungi</taxon>
        <taxon>Dikarya</taxon>
        <taxon>Basidiomycota</taxon>
        <taxon>Agaricomycotina</taxon>
        <taxon>Agaricomycetes</taxon>
        <taxon>Russulales</taxon>
        <taxon>Bondarzewiaceae</taxon>
        <taxon>Heterobasidion</taxon>
        <taxon>Heterobasidion annosum species complex</taxon>
    </lineage>
</organism>
<dbReference type="Proteomes" id="UP000030671">
    <property type="component" value="Unassembled WGS sequence"/>
</dbReference>
<evidence type="ECO:0000313" key="3">
    <source>
        <dbReference type="Proteomes" id="UP000030671"/>
    </source>
</evidence>
<sequence length="212" mass="23906">MPDPEDKGPIPRHVQKQRKLLWEGRRVVSQKLFILRAPTYRARELGRLMRSYGGLMQSSGAMQVFLCMYKEAQGKNNYPPVKREVLEFTRPTNRSASKRMTQSASKRMTTTTTEVLDNNKRMVTIELYSTKASTPQGNMSDKSRHRVGGELTLLQISGDPYIEISSEVMQGHARILSCETKWWTLGQGASDRGNFKGSDEGPDNSGDEGDEC</sequence>
<name>W4JXT1_HETIT</name>
<feature type="compositionally biased region" description="Acidic residues" evidence="1">
    <location>
        <begin position="200"/>
        <end position="212"/>
    </location>
</feature>
<feature type="region of interest" description="Disordered" evidence="1">
    <location>
        <begin position="188"/>
        <end position="212"/>
    </location>
</feature>
<accession>W4JXT1</accession>
<keyword evidence="3" id="KW-1185">Reference proteome</keyword>
<evidence type="ECO:0000256" key="1">
    <source>
        <dbReference type="SAM" id="MobiDB-lite"/>
    </source>
</evidence>
<reference evidence="2 3" key="1">
    <citation type="journal article" date="2012" name="New Phytol.">
        <title>Insight into trade-off between wood decay and parasitism from the genome of a fungal forest pathogen.</title>
        <authorList>
            <person name="Olson A."/>
            <person name="Aerts A."/>
            <person name="Asiegbu F."/>
            <person name="Belbahri L."/>
            <person name="Bouzid O."/>
            <person name="Broberg A."/>
            <person name="Canback B."/>
            <person name="Coutinho P.M."/>
            <person name="Cullen D."/>
            <person name="Dalman K."/>
            <person name="Deflorio G."/>
            <person name="van Diepen L.T."/>
            <person name="Dunand C."/>
            <person name="Duplessis S."/>
            <person name="Durling M."/>
            <person name="Gonthier P."/>
            <person name="Grimwood J."/>
            <person name="Fossdal C.G."/>
            <person name="Hansson D."/>
            <person name="Henrissat B."/>
            <person name="Hietala A."/>
            <person name="Himmelstrand K."/>
            <person name="Hoffmeister D."/>
            <person name="Hogberg N."/>
            <person name="James T.Y."/>
            <person name="Karlsson M."/>
            <person name="Kohler A."/>
            <person name="Kues U."/>
            <person name="Lee Y.H."/>
            <person name="Lin Y.C."/>
            <person name="Lind M."/>
            <person name="Lindquist E."/>
            <person name="Lombard V."/>
            <person name="Lucas S."/>
            <person name="Lunden K."/>
            <person name="Morin E."/>
            <person name="Murat C."/>
            <person name="Park J."/>
            <person name="Raffaello T."/>
            <person name="Rouze P."/>
            <person name="Salamov A."/>
            <person name="Schmutz J."/>
            <person name="Solheim H."/>
            <person name="Stahlberg J."/>
            <person name="Velez H."/>
            <person name="de Vries R.P."/>
            <person name="Wiebenga A."/>
            <person name="Woodward S."/>
            <person name="Yakovlev I."/>
            <person name="Garbelotto M."/>
            <person name="Martin F."/>
            <person name="Grigoriev I.V."/>
            <person name="Stenlid J."/>
        </authorList>
    </citation>
    <scope>NUCLEOTIDE SEQUENCE [LARGE SCALE GENOMIC DNA]</scope>
    <source>
        <strain evidence="2 3">TC 32-1</strain>
    </source>
</reference>
<dbReference type="EMBL" id="KI925462">
    <property type="protein sequence ID" value="ETW78269.1"/>
    <property type="molecule type" value="Genomic_DNA"/>
</dbReference>